<keyword evidence="3" id="KW-1133">Transmembrane helix</keyword>
<dbReference type="Gene3D" id="1.25.40.10">
    <property type="entry name" value="Tetratricopeptide repeat domain"/>
    <property type="match status" value="3"/>
</dbReference>
<keyword evidence="3" id="KW-0472">Membrane</keyword>
<dbReference type="InterPro" id="IPR051222">
    <property type="entry name" value="PPR/CCM1_RNA-binding"/>
</dbReference>
<dbReference type="Pfam" id="PF00651">
    <property type="entry name" value="BTB"/>
    <property type="match status" value="1"/>
</dbReference>
<reference evidence="5" key="1">
    <citation type="submission" date="2023-06" db="EMBL/GenBank/DDBJ databases">
        <title>Survivors Of The Sea: Transcriptome response of Skeletonema marinoi to long-term dormancy.</title>
        <authorList>
            <person name="Pinder M.I.M."/>
            <person name="Kourtchenko O."/>
            <person name="Robertson E.K."/>
            <person name="Larsson T."/>
            <person name="Maumus F."/>
            <person name="Osuna-Cruz C.M."/>
            <person name="Vancaester E."/>
            <person name="Stenow R."/>
            <person name="Vandepoele K."/>
            <person name="Ploug H."/>
            <person name="Bruchert V."/>
            <person name="Godhe A."/>
            <person name="Topel M."/>
        </authorList>
    </citation>
    <scope>NUCLEOTIDE SEQUENCE</scope>
    <source>
        <strain evidence="5">R05AC</strain>
    </source>
</reference>
<gene>
    <name evidence="5" type="ORF">QTG54_011810</name>
</gene>
<dbReference type="Pfam" id="PF13812">
    <property type="entry name" value="PPR_3"/>
    <property type="match status" value="1"/>
</dbReference>
<dbReference type="InterPro" id="IPR011990">
    <property type="entry name" value="TPR-like_helical_dom_sf"/>
</dbReference>
<feature type="region of interest" description="Disordered" evidence="2">
    <location>
        <begin position="91"/>
        <end position="112"/>
    </location>
</feature>
<organism evidence="5 6">
    <name type="scientific">Skeletonema marinoi</name>
    <dbReference type="NCBI Taxonomy" id="267567"/>
    <lineage>
        <taxon>Eukaryota</taxon>
        <taxon>Sar</taxon>
        <taxon>Stramenopiles</taxon>
        <taxon>Ochrophyta</taxon>
        <taxon>Bacillariophyta</taxon>
        <taxon>Coscinodiscophyceae</taxon>
        <taxon>Thalassiosirophycidae</taxon>
        <taxon>Thalassiosirales</taxon>
        <taxon>Skeletonemataceae</taxon>
        <taxon>Skeletonema</taxon>
        <taxon>Skeletonema marinoi-dohrnii complex</taxon>
    </lineage>
</organism>
<feature type="transmembrane region" description="Helical" evidence="3">
    <location>
        <begin position="491"/>
        <end position="518"/>
    </location>
</feature>
<dbReference type="InterPro" id="IPR000210">
    <property type="entry name" value="BTB/POZ_dom"/>
</dbReference>
<dbReference type="PROSITE" id="PS50097">
    <property type="entry name" value="BTB"/>
    <property type="match status" value="1"/>
</dbReference>
<feature type="transmembrane region" description="Helical" evidence="3">
    <location>
        <begin position="460"/>
        <end position="479"/>
    </location>
</feature>
<sequence>MLTTNGILDLIESEGIKSGRHLEEYTVVKVKTYQYNVTDDNIHIVSISEVEICEFANPEEQIGKPVSILDTLHKKDSVKNDGDHYFNLDEDDEWEYDADDKEEPLTWSEGDEPSNFCDWTIEVQRIVHEQESDTALKNQGKDNSKYNNKHGGGKRGKENNSSKNEEPCTNSNVKCYHVHKAILSVGPRRSDYFATLFKQSHLSEFATNTSHIQLEPSAADSFPALLDYIYTEKMIKFSAKNATALRHLAHYFGMRPLWKQASAFIRGDFSLDTAATYLSEAIVYHDEKLENASIAILAENIEEINRRTLTKLSPSSFERIFASPRLKCRSRKLSDIVLKYCQTQGGSVDMSLLMKCTRSEVMPSVSRKAALPLLKVAVAGEQKAGVDMSNTHNVLRARCVETCVEEWKETLAKPLMALECRDKNISRILGASSLEHRDLPLAIQVELLEKACVLPSIGSLVYFAALLVWVCAISGSTTVSRRNPKGNRRGGVMNITAVGVVATALIASPILLFATIAFRPPVCPQTRRSPMSSAVTLFATIESQQEQQAAPNQFDDQDMDISETISEENKQQQQELRTTTEEAQKKKKQRLFAKSNNNFRHNNNKAMADPVFLQKRTETLLRMTSPENDIIDSISLGNVGGGNMKVDKRTFDWLIDAWAYSGADHAVEYTLRLLKRMEHFKDRMTMGGDDGDDYELYPDVKTYTKVINAIANSGKEDAGEQAEAILNRMIDMNEPLTMPNTYTYTNVIDAYARSAPYNSNAPYSAQRLAERMEELRATSTSEQMPWGEYVGSGAERAESCLDIMDELASVTGNEDVRPNSYNFNSVISAWANNGGGDAAFRAENILERMEVLYRQTGQEDVKPRTVTYNAVIDAWAKSGELDGAHRAELLLGHMMELFETGHNVDAKPNVRSFNTVLNAWAKSGVFDAPVRALKVLSRMEELASSDWDDVLPDATSFATVINAYARSNTFGKADSAYEVYTYMKEMYDATGNIKLRPNNIIYNSVLNACAFTMGDFEEQSRAIEIANSMLMGLDESPYGKPDHITYGTYLKVIANQMDPSPARTEIAANVFQKCARDGMVGGMVLRQLREMGMADEEFEELVGVSIWKAPSLSDLPSSWTCNVIEGKSCVEGNLDKGNDASNLK</sequence>
<feature type="region of interest" description="Disordered" evidence="2">
    <location>
        <begin position="131"/>
        <end position="169"/>
    </location>
</feature>
<dbReference type="CDD" id="cd18186">
    <property type="entry name" value="BTB_POZ_ZBTB_KLHL-like"/>
    <property type="match status" value="1"/>
</dbReference>
<evidence type="ECO:0000256" key="1">
    <source>
        <dbReference type="ARBA" id="ARBA00022737"/>
    </source>
</evidence>
<feature type="region of interest" description="Disordered" evidence="2">
    <location>
        <begin position="566"/>
        <end position="588"/>
    </location>
</feature>
<keyword evidence="6" id="KW-1185">Reference proteome</keyword>
<evidence type="ECO:0000259" key="4">
    <source>
        <dbReference type="PROSITE" id="PS50097"/>
    </source>
</evidence>
<feature type="domain" description="BTB" evidence="4">
    <location>
        <begin position="176"/>
        <end position="234"/>
    </location>
</feature>
<protein>
    <submittedName>
        <fullName evidence="5">Pentatricopeptide repeat-containing protein</fullName>
    </submittedName>
</protein>
<dbReference type="Gene3D" id="3.30.710.10">
    <property type="entry name" value="Potassium Channel Kv1.1, Chain A"/>
    <property type="match status" value="1"/>
</dbReference>
<dbReference type="SMART" id="SM00225">
    <property type="entry name" value="BTB"/>
    <property type="match status" value="1"/>
</dbReference>
<evidence type="ECO:0000313" key="5">
    <source>
        <dbReference type="EMBL" id="KAK1737524.1"/>
    </source>
</evidence>
<proteinExistence type="predicted"/>
<name>A0AAD8Y1L0_9STRA</name>
<dbReference type="AlphaFoldDB" id="A0AAD8Y1L0"/>
<dbReference type="InterPro" id="IPR002885">
    <property type="entry name" value="PPR_rpt"/>
</dbReference>
<dbReference type="Proteomes" id="UP001224775">
    <property type="component" value="Unassembled WGS sequence"/>
</dbReference>
<comment type="caution">
    <text evidence="5">The sequence shown here is derived from an EMBL/GenBank/DDBJ whole genome shotgun (WGS) entry which is preliminary data.</text>
</comment>
<accession>A0AAD8Y1L0</accession>
<dbReference type="InterPro" id="IPR011333">
    <property type="entry name" value="SKP1/BTB/POZ_sf"/>
</dbReference>
<dbReference type="EMBL" id="JATAAI010000025">
    <property type="protein sequence ID" value="KAK1737524.1"/>
    <property type="molecule type" value="Genomic_DNA"/>
</dbReference>
<dbReference type="SUPFAM" id="SSF54695">
    <property type="entry name" value="POZ domain"/>
    <property type="match status" value="1"/>
</dbReference>
<dbReference type="PANTHER" id="PTHR47942">
    <property type="entry name" value="TETRATRICOPEPTIDE REPEAT (TPR)-LIKE SUPERFAMILY PROTEIN-RELATED"/>
    <property type="match status" value="1"/>
</dbReference>
<keyword evidence="1" id="KW-0677">Repeat</keyword>
<feature type="compositionally biased region" description="Basic and acidic residues" evidence="2">
    <location>
        <begin position="155"/>
        <end position="166"/>
    </location>
</feature>
<keyword evidence="3" id="KW-0812">Transmembrane</keyword>
<evidence type="ECO:0000313" key="6">
    <source>
        <dbReference type="Proteomes" id="UP001224775"/>
    </source>
</evidence>
<dbReference type="PANTHER" id="PTHR47942:SF63">
    <property type="entry name" value="PENTATRICOPEPTIDE REPEAT-CONTAINING PROTEIN"/>
    <property type="match status" value="1"/>
</dbReference>
<feature type="compositionally biased region" description="Acidic residues" evidence="2">
    <location>
        <begin position="91"/>
        <end position="102"/>
    </location>
</feature>
<evidence type="ECO:0000256" key="2">
    <source>
        <dbReference type="SAM" id="MobiDB-lite"/>
    </source>
</evidence>
<evidence type="ECO:0000256" key="3">
    <source>
        <dbReference type="SAM" id="Phobius"/>
    </source>
</evidence>